<dbReference type="AlphaFoldDB" id="A0A9Q8ZQR3"/>
<dbReference type="SUPFAM" id="SSF52788">
    <property type="entry name" value="Phosphotyrosine protein phosphatases I"/>
    <property type="match status" value="1"/>
</dbReference>
<gene>
    <name evidence="5" type="ORF">M3M40_04555</name>
</gene>
<dbReference type="EC" id="3.1.3.48" evidence="1"/>
<dbReference type="InterPro" id="IPR036196">
    <property type="entry name" value="Ptyr_pPase_sf"/>
</dbReference>
<feature type="domain" description="Phosphotyrosine protein phosphatase I" evidence="4">
    <location>
        <begin position="1"/>
        <end position="129"/>
    </location>
</feature>
<dbReference type="EMBL" id="CP097119">
    <property type="protein sequence ID" value="USS88767.1"/>
    <property type="molecule type" value="Genomic_DNA"/>
</dbReference>
<keyword evidence="6" id="KW-1185">Reference proteome</keyword>
<name>A0A9Q8ZQR3_9LACO</name>
<feature type="region of interest" description="Disordered" evidence="3">
    <location>
        <begin position="21"/>
        <end position="58"/>
    </location>
</feature>
<dbReference type="PANTHER" id="PTHR11717">
    <property type="entry name" value="LOW MOLECULAR WEIGHT PROTEIN TYROSINE PHOSPHATASE"/>
    <property type="match status" value="1"/>
</dbReference>
<dbReference type="RefSeq" id="WP_252766284.1">
    <property type="nucleotide sequence ID" value="NZ_CP097119.1"/>
</dbReference>
<accession>A0A9Q8ZQR3</accession>
<proteinExistence type="predicted"/>
<dbReference type="Pfam" id="PF01451">
    <property type="entry name" value="LMWPc"/>
    <property type="match status" value="1"/>
</dbReference>
<evidence type="ECO:0000313" key="5">
    <source>
        <dbReference type="EMBL" id="USS88767.1"/>
    </source>
</evidence>
<sequence>MFKQLTAEAGVADQYVISSAATSDEEAGNPPHPGALQTLKKHGLDASNHRSHPLTPTDLEAADYIITMDTTNLVDVRERLPKAEQAKAHLCMDVVPGQAGISIADPWYTHKFETTYDMLTESLPLWLDQMQQTRREASPHE</sequence>
<dbReference type="CDD" id="cd16343">
    <property type="entry name" value="LMWPTP"/>
    <property type="match status" value="1"/>
</dbReference>
<comment type="catalytic activity">
    <reaction evidence="2">
        <text>O-phospho-L-tyrosyl-[protein] + H2O = L-tyrosyl-[protein] + phosphate</text>
        <dbReference type="Rhea" id="RHEA:10684"/>
        <dbReference type="Rhea" id="RHEA-COMP:10136"/>
        <dbReference type="Rhea" id="RHEA-COMP:20101"/>
        <dbReference type="ChEBI" id="CHEBI:15377"/>
        <dbReference type="ChEBI" id="CHEBI:43474"/>
        <dbReference type="ChEBI" id="CHEBI:46858"/>
        <dbReference type="ChEBI" id="CHEBI:61978"/>
        <dbReference type="EC" id="3.1.3.48"/>
    </reaction>
</comment>
<dbReference type="SMART" id="SM00226">
    <property type="entry name" value="LMWPc"/>
    <property type="match status" value="1"/>
</dbReference>
<dbReference type="GO" id="GO:0004725">
    <property type="term" value="F:protein tyrosine phosphatase activity"/>
    <property type="evidence" value="ECO:0007669"/>
    <property type="project" value="UniProtKB-EC"/>
</dbReference>
<dbReference type="Proteomes" id="UP001055911">
    <property type="component" value="Chromosome"/>
</dbReference>
<evidence type="ECO:0000313" key="6">
    <source>
        <dbReference type="Proteomes" id="UP001055911"/>
    </source>
</evidence>
<evidence type="ECO:0000256" key="3">
    <source>
        <dbReference type="SAM" id="MobiDB-lite"/>
    </source>
</evidence>
<evidence type="ECO:0000256" key="1">
    <source>
        <dbReference type="ARBA" id="ARBA00013064"/>
    </source>
</evidence>
<reference evidence="5" key="1">
    <citation type="submission" date="2022-05" db="EMBL/GenBank/DDBJ databases">
        <authorList>
            <person name="Oliphant S.A."/>
            <person name="Watson-Haigh N.S."/>
            <person name="Sumby K.M."/>
            <person name="Gardner J.M."/>
            <person name="Jiranek V."/>
        </authorList>
    </citation>
    <scope>NUCLEOTIDE SEQUENCE</scope>
    <source>
        <strain evidence="5">KI4_B1</strain>
    </source>
</reference>
<dbReference type="InterPro" id="IPR050438">
    <property type="entry name" value="LMW_PTPase"/>
</dbReference>
<evidence type="ECO:0000259" key="4">
    <source>
        <dbReference type="SMART" id="SM00226"/>
    </source>
</evidence>
<organism evidence="5 6">
    <name type="scientific">Fructilactobacillus cliffordii</name>
    <dbReference type="NCBI Taxonomy" id="2940299"/>
    <lineage>
        <taxon>Bacteria</taxon>
        <taxon>Bacillati</taxon>
        <taxon>Bacillota</taxon>
        <taxon>Bacilli</taxon>
        <taxon>Lactobacillales</taxon>
        <taxon>Lactobacillaceae</taxon>
        <taxon>Fructilactobacillus</taxon>
    </lineage>
</organism>
<dbReference type="InterPro" id="IPR023485">
    <property type="entry name" value="Ptyr_pPase"/>
</dbReference>
<evidence type="ECO:0000256" key="2">
    <source>
        <dbReference type="ARBA" id="ARBA00051722"/>
    </source>
</evidence>
<protein>
    <recommendedName>
        <fullName evidence="1">protein-tyrosine-phosphatase</fullName>
        <ecNumber evidence="1">3.1.3.48</ecNumber>
    </recommendedName>
</protein>
<dbReference type="Gene3D" id="3.40.50.2300">
    <property type="match status" value="1"/>
</dbReference>
<dbReference type="PANTHER" id="PTHR11717:SF7">
    <property type="entry name" value="LOW MOLECULAR WEIGHT PHOSPHOTYROSINE PROTEIN PHOSPHATASE"/>
    <property type="match status" value="1"/>
</dbReference>